<dbReference type="InParanoid" id="D4H827"/>
<dbReference type="InterPro" id="IPR009006">
    <property type="entry name" value="Ala_racemase/Decarboxylase_C"/>
</dbReference>
<dbReference type="Proteomes" id="UP000002012">
    <property type="component" value="Chromosome"/>
</dbReference>
<dbReference type="OrthoDB" id="9813814at2"/>
<feature type="domain" description="Alanine racemase C-terminal" evidence="7">
    <location>
        <begin position="237"/>
        <end position="360"/>
    </location>
</feature>
<evidence type="ECO:0000256" key="3">
    <source>
        <dbReference type="ARBA" id="ARBA00023235"/>
    </source>
</evidence>
<dbReference type="InterPro" id="IPR011079">
    <property type="entry name" value="Ala_racemase_C"/>
</dbReference>
<protein>
    <recommendedName>
        <fullName evidence="4">Alanine racemase</fullName>
        <ecNumber evidence="4">5.1.1.1</ecNumber>
    </recommendedName>
</protein>
<dbReference type="InterPro" id="IPR000821">
    <property type="entry name" value="Ala_racemase"/>
</dbReference>
<dbReference type="EC" id="5.1.1.1" evidence="4"/>
<feature type="active site" description="Proton acceptor; specific for D-alanine" evidence="4">
    <location>
        <position position="40"/>
    </location>
</feature>
<dbReference type="FunCoup" id="D4H827">
    <property type="interactions" value="384"/>
</dbReference>
<dbReference type="SMART" id="SM01005">
    <property type="entry name" value="Ala_racemase_C"/>
    <property type="match status" value="1"/>
</dbReference>
<dbReference type="Gene3D" id="3.20.20.10">
    <property type="entry name" value="Alanine racemase"/>
    <property type="match status" value="1"/>
</dbReference>
<dbReference type="UniPathway" id="UPA00042">
    <property type="reaction ID" value="UER00497"/>
</dbReference>
<dbReference type="InterPro" id="IPR029066">
    <property type="entry name" value="PLP-binding_barrel"/>
</dbReference>
<feature type="binding site" evidence="4 6">
    <location>
        <position position="140"/>
    </location>
    <ligand>
        <name>substrate</name>
    </ligand>
</feature>
<dbReference type="PANTHER" id="PTHR30511:SF0">
    <property type="entry name" value="ALANINE RACEMASE, CATABOLIC-RELATED"/>
    <property type="match status" value="1"/>
</dbReference>
<evidence type="ECO:0000256" key="6">
    <source>
        <dbReference type="PIRSR" id="PIRSR600821-52"/>
    </source>
</evidence>
<dbReference type="AlphaFoldDB" id="D4H827"/>
<feature type="modified residue" description="N6-(pyridoxal phosphate)lysine" evidence="4 5">
    <location>
        <position position="40"/>
    </location>
</feature>
<name>D4H827_DENA2</name>
<evidence type="ECO:0000256" key="5">
    <source>
        <dbReference type="PIRSR" id="PIRSR600821-50"/>
    </source>
</evidence>
<comment type="catalytic activity">
    <reaction evidence="4">
        <text>L-alanine = D-alanine</text>
        <dbReference type="Rhea" id="RHEA:20249"/>
        <dbReference type="ChEBI" id="CHEBI:57416"/>
        <dbReference type="ChEBI" id="CHEBI:57972"/>
        <dbReference type="EC" id="5.1.1.1"/>
    </reaction>
</comment>
<evidence type="ECO:0000259" key="7">
    <source>
        <dbReference type="SMART" id="SM01005"/>
    </source>
</evidence>
<evidence type="ECO:0000256" key="1">
    <source>
        <dbReference type="ARBA" id="ARBA00001933"/>
    </source>
</evidence>
<dbReference type="RefSeq" id="WP_013010697.1">
    <property type="nucleotide sequence ID" value="NC_013943.1"/>
</dbReference>
<dbReference type="GO" id="GO:0030170">
    <property type="term" value="F:pyridoxal phosphate binding"/>
    <property type="evidence" value="ECO:0007669"/>
    <property type="project" value="UniProtKB-UniRule"/>
</dbReference>
<dbReference type="SUPFAM" id="SSF50621">
    <property type="entry name" value="Alanine racemase C-terminal domain-like"/>
    <property type="match status" value="1"/>
</dbReference>
<reference evidence="8 9" key="1">
    <citation type="journal article" date="2010" name="Stand. Genomic Sci.">
        <title>Complete genome sequence of Denitrovibrio acetiphilus type strain (N2460).</title>
        <authorList>
            <person name="Kiss H."/>
            <person name="Lang E."/>
            <person name="Lapidus A."/>
            <person name="Copeland A."/>
            <person name="Nolan M."/>
            <person name="Glavina Del Rio T."/>
            <person name="Chen F."/>
            <person name="Lucas S."/>
            <person name="Tice H."/>
            <person name="Cheng J.F."/>
            <person name="Han C."/>
            <person name="Goodwin L."/>
            <person name="Pitluck S."/>
            <person name="Liolios K."/>
            <person name="Pati A."/>
            <person name="Ivanova N."/>
            <person name="Mavromatis K."/>
            <person name="Chen A."/>
            <person name="Palaniappan K."/>
            <person name="Land M."/>
            <person name="Hauser L."/>
            <person name="Chang Y.J."/>
            <person name="Jeffries C.D."/>
            <person name="Detter J.C."/>
            <person name="Brettin T."/>
            <person name="Spring S."/>
            <person name="Rohde M."/>
            <person name="Goker M."/>
            <person name="Woyke T."/>
            <person name="Bristow J."/>
            <person name="Eisen J.A."/>
            <person name="Markowitz V."/>
            <person name="Hugenholtz P."/>
            <person name="Kyrpides N.C."/>
            <person name="Klenk H.P."/>
        </authorList>
    </citation>
    <scope>NUCLEOTIDE SEQUENCE [LARGE SCALE GENOMIC DNA]</scope>
    <source>
        <strain evidence="9">DSM 12809 / NBRC 114555 / N2460</strain>
    </source>
</reference>
<dbReference type="GO" id="GO:0030632">
    <property type="term" value="P:D-alanine biosynthetic process"/>
    <property type="evidence" value="ECO:0007669"/>
    <property type="project" value="UniProtKB-UniRule"/>
</dbReference>
<accession>D4H827</accession>
<dbReference type="KEGG" id="dap:Dacet_1406"/>
<comment type="function">
    <text evidence="4">Catalyzes the interconversion of L-alanine and D-alanine. May also act on other amino acids.</text>
</comment>
<dbReference type="Gene3D" id="2.40.37.10">
    <property type="entry name" value="Lyase, Ornithine Decarboxylase, Chain A, domain 1"/>
    <property type="match status" value="1"/>
</dbReference>
<dbReference type="GO" id="GO:0008784">
    <property type="term" value="F:alanine racemase activity"/>
    <property type="evidence" value="ECO:0007669"/>
    <property type="project" value="UniProtKB-UniRule"/>
</dbReference>
<dbReference type="PRINTS" id="PR00992">
    <property type="entry name" value="ALARACEMASE"/>
</dbReference>
<evidence type="ECO:0000313" key="9">
    <source>
        <dbReference type="Proteomes" id="UP000002012"/>
    </source>
</evidence>
<keyword evidence="9" id="KW-1185">Reference proteome</keyword>
<dbReference type="InterPro" id="IPR001608">
    <property type="entry name" value="Ala_racemase_N"/>
</dbReference>
<dbReference type="SUPFAM" id="SSF51419">
    <property type="entry name" value="PLP-binding barrel"/>
    <property type="match status" value="1"/>
</dbReference>
<dbReference type="Pfam" id="PF01168">
    <property type="entry name" value="Ala_racemase_N"/>
    <property type="match status" value="1"/>
</dbReference>
<comment type="cofactor">
    <cofactor evidence="1 4 5">
        <name>pyridoxal 5'-phosphate</name>
        <dbReference type="ChEBI" id="CHEBI:597326"/>
    </cofactor>
</comment>
<comment type="similarity">
    <text evidence="4">Belongs to the alanine racemase family.</text>
</comment>
<dbReference type="STRING" id="522772.Dacet_1406"/>
<feature type="binding site" evidence="4 6">
    <location>
        <position position="306"/>
    </location>
    <ligand>
        <name>substrate</name>
    </ligand>
</feature>
<dbReference type="HAMAP" id="MF_01201">
    <property type="entry name" value="Ala_racemase"/>
    <property type="match status" value="1"/>
</dbReference>
<gene>
    <name evidence="8" type="ordered locus">Dacet_1406</name>
</gene>
<keyword evidence="2 4" id="KW-0663">Pyridoxal phosphate</keyword>
<dbReference type="PANTHER" id="PTHR30511">
    <property type="entry name" value="ALANINE RACEMASE"/>
    <property type="match status" value="1"/>
</dbReference>
<dbReference type="eggNOG" id="COG0787">
    <property type="taxonomic scope" value="Bacteria"/>
</dbReference>
<dbReference type="CDD" id="cd00430">
    <property type="entry name" value="PLPDE_III_AR"/>
    <property type="match status" value="1"/>
</dbReference>
<feature type="active site" description="Proton acceptor; specific for L-alanine" evidence="4">
    <location>
        <position position="258"/>
    </location>
</feature>
<evidence type="ECO:0000256" key="2">
    <source>
        <dbReference type="ARBA" id="ARBA00022898"/>
    </source>
</evidence>
<dbReference type="HOGENOM" id="CLU_028393_2_2_0"/>
<dbReference type="Pfam" id="PF00842">
    <property type="entry name" value="Ala_racemase_C"/>
    <property type="match status" value="1"/>
</dbReference>
<organism evidence="8 9">
    <name type="scientific">Denitrovibrio acetiphilus (strain DSM 12809 / NBRC 114555 / N2460)</name>
    <dbReference type="NCBI Taxonomy" id="522772"/>
    <lineage>
        <taxon>Bacteria</taxon>
        <taxon>Pseudomonadati</taxon>
        <taxon>Deferribacterota</taxon>
        <taxon>Deferribacteres</taxon>
        <taxon>Deferribacterales</taxon>
        <taxon>Geovibrionaceae</taxon>
        <taxon>Denitrovibrio</taxon>
    </lineage>
</organism>
<dbReference type="EMBL" id="CP001968">
    <property type="protein sequence ID" value="ADD68176.1"/>
    <property type="molecule type" value="Genomic_DNA"/>
</dbReference>
<sequence>MNSKLKALRPTYAEIDLRAFGKNIETARELSGTDIIAIVKADAYSHGELEMCGYAYQKHNCTKFAVATILEAIILREHLGEGVSIFVLGYIDETFYEEAYEHNIIFTINDNDTATKYNEFLQRKNLHANVTVKINTGMNRLGFRTDMSWYEFSSAYPALRPIHIMSHLSSADTDREYTYNQIEEFHNFIAKNKIRCHTSLLNSSGIAGYENKFSLTRPGIMLYGYLDGGYDVKLEKVMRIYSRIVQIQYLRKGDAVSYSRKFHADRNMAIGVVPIGYADGYPRCLSNKSHVFVDGIKCPVIGNVCMDMMMVDLTGVNLNGSLKVEVLGDSIDADELAEMAGTISYEILTGIQNRIPRIYID</sequence>
<evidence type="ECO:0000256" key="4">
    <source>
        <dbReference type="HAMAP-Rule" id="MF_01201"/>
    </source>
</evidence>
<dbReference type="NCBIfam" id="TIGR00492">
    <property type="entry name" value="alr"/>
    <property type="match status" value="1"/>
</dbReference>
<evidence type="ECO:0000313" key="8">
    <source>
        <dbReference type="EMBL" id="ADD68176.1"/>
    </source>
</evidence>
<dbReference type="GO" id="GO:0005829">
    <property type="term" value="C:cytosol"/>
    <property type="evidence" value="ECO:0007669"/>
    <property type="project" value="TreeGrafter"/>
</dbReference>
<comment type="pathway">
    <text evidence="4">Amino-acid biosynthesis; D-alanine biosynthesis; D-alanine from L-alanine: step 1/1.</text>
</comment>
<dbReference type="PaxDb" id="522772-Dacet_1406"/>
<keyword evidence="3 4" id="KW-0413">Isomerase</keyword>
<proteinExistence type="inferred from homology"/>